<keyword evidence="7" id="KW-0347">Helicase</keyword>
<feature type="region of interest" description="Disordered" evidence="3">
    <location>
        <begin position="133"/>
        <end position="177"/>
    </location>
</feature>
<dbReference type="GO" id="GO:0008270">
    <property type="term" value="F:zinc ion binding"/>
    <property type="evidence" value="ECO:0007669"/>
    <property type="project" value="UniProtKB-KW"/>
</dbReference>
<feature type="compositionally biased region" description="Low complexity" evidence="3">
    <location>
        <begin position="133"/>
        <end position="142"/>
    </location>
</feature>
<accession>A0A7W9JL57</accession>
<dbReference type="PANTHER" id="PTHR10799">
    <property type="entry name" value="SNF2/RAD54 HELICASE FAMILY"/>
    <property type="match status" value="1"/>
</dbReference>
<evidence type="ECO:0000313" key="7">
    <source>
        <dbReference type="EMBL" id="MBB5849639.1"/>
    </source>
</evidence>
<sequence length="1150" mass="125863">MATADSGDVLPHLRTEAIRAVVGPTSADRGFAIAASGAVGRLRYDAATGRLAASVQGTAPSPYRVQVTLQQAFDDADPEGAAVRMEPVGGRCTCPVGTDCKHVAAALYQVVRLDADQALDDARRKLAEMVTTADALPAPAGPGHDDGGPRGSGSGGAATGPKRASGVPEAPHSGLDWRRVMEPLAGLDGPRRLGTPPALAIGVELVAESSRNAFQQWGPAPAGEDQVREGRPLYVTLRPLKRGAKGTWIKGGLTWKNFQFGRAEFAPAQERAMRLIWRQLQAEDSYPTDAWFGLHAFDSPRIWQLLAEAREVGVELVPLGLLTDVVLEAPAAVGLDVTRAPDGGLDVAPSLDPAPPGRGLAGVHAVGGIGFYRVDLTDEQAVLHLIPAERPVPEAVQQIVLAGGPVRVPAADREEFLGRIYPRLRGTLPVTSGDASVELPEFEPPVLRLRADFRPDHELVLRWSWLYFDPPRELGLDAGGDPLRDTRHEAEVLRAVAELWPRAGRAEEQVLEGVGAARFSEQVLPLLQRADHVRVDVTGDRPDYRELKAAPRIEVGTKATQNDWFDLGVQVSVDGHVLPFVELFTALVQGKTTLILADGSYLGLDHPAFDRLRALLSEAATLQEWTPEHTPVSRHQVGFWEDLKELADEVDEDPEWTAAVGRLAAVERLPEAPRPAGLKADLRPYQEDGLRWLAFLWEQDLGGILADDMGLGKTVQTLALFAHARQARPERPPFLVVAPSSVVSVWAAEAEKFTPDLDVRVLDTTVRKRGTAVADEVAGADVVVTSYTLLRIDAGQYGGLDWGGVVFDEAQFLKNRAAKVHTVARDLRAPFRLAITGTPMENSLSDLWALLGVVVPGLFPSHRRFRETYVTPIETGEDPERMAALRRRVRPFMLRRSKELVAKDLPPKQEQILQVELEPAHRKLYDRVLQRERRKVLGLLGDMDGNRFTIFKSLTLLRMLALAPQIVDDQYASVPSSKLERFLDDLTEVIAEGHRVIVFSQFTSFLRVIAEELDHLEVDHAYLDGSTRGRAEVIRGFREGEAPVFLISLKAGGFGLTLTEADYVFLMDPWWNPAAEAQAVDRAHRIGQERTVMVYRLVSEGTIEEKVLELQRRKAELFGALMDESDDSGAGAFTDSLTAEDIRELLGAEE</sequence>
<dbReference type="InterPro" id="IPR001650">
    <property type="entry name" value="Helicase_C-like"/>
</dbReference>
<comment type="caution">
    <text evidence="7">The sequence shown here is derived from an EMBL/GenBank/DDBJ whole genome shotgun (WGS) entry which is preliminary data.</text>
</comment>
<keyword evidence="2" id="KW-0479">Metal-binding</keyword>
<evidence type="ECO:0000256" key="3">
    <source>
        <dbReference type="SAM" id="MobiDB-lite"/>
    </source>
</evidence>
<dbReference type="InterPro" id="IPR038718">
    <property type="entry name" value="SNF2-like_sf"/>
</dbReference>
<dbReference type="AlphaFoldDB" id="A0A7W9JL57"/>
<keyword evidence="8" id="KW-1185">Reference proteome</keyword>
<dbReference type="Pfam" id="PF04434">
    <property type="entry name" value="SWIM"/>
    <property type="match status" value="1"/>
</dbReference>
<feature type="compositionally biased region" description="Gly residues" evidence="3">
    <location>
        <begin position="149"/>
        <end position="158"/>
    </location>
</feature>
<dbReference type="PROSITE" id="PS51194">
    <property type="entry name" value="HELICASE_CTER"/>
    <property type="match status" value="1"/>
</dbReference>
<evidence type="ECO:0000259" key="5">
    <source>
        <dbReference type="PROSITE" id="PS51192"/>
    </source>
</evidence>
<dbReference type="InterPro" id="IPR000330">
    <property type="entry name" value="SNF2_N"/>
</dbReference>
<dbReference type="InterPro" id="IPR049730">
    <property type="entry name" value="SNF2/RAD54-like_C"/>
</dbReference>
<dbReference type="PROSITE" id="PS51192">
    <property type="entry name" value="HELICASE_ATP_BIND_1"/>
    <property type="match status" value="1"/>
</dbReference>
<organism evidence="7 8">
    <name type="scientific">Micrococcus endophyticus</name>
    <dbReference type="NCBI Taxonomy" id="455343"/>
    <lineage>
        <taxon>Bacteria</taxon>
        <taxon>Bacillati</taxon>
        <taxon>Actinomycetota</taxon>
        <taxon>Actinomycetes</taxon>
        <taxon>Micrococcales</taxon>
        <taxon>Micrococcaceae</taxon>
        <taxon>Micrococcus</taxon>
    </lineage>
</organism>
<keyword evidence="1" id="KW-0378">Hydrolase</keyword>
<keyword evidence="2" id="KW-0863">Zinc-finger</keyword>
<name>A0A7W9JL57_9MICC</name>
<dbReference type="PROSITE" id="PS50966">
    <property type="entry name" value="ZF_SWIM"/>
    <property type="match status" value="1"/>
</dbReference>
<gene>
    <name evidence="7" type="ORF">HDA33_002203</name>
</gene>
<protein>
    <submittedName>
        <fullName evidence="7">Superfamily II DNA or RNA helicase</fullName>
    </submittedName>
</protein>
<dbReference type="RefSeq" id="WP_184173280.1">
    <property type="nucleotide sequence ID" value="NZ_BAABAG010000018.1"/>
</dbReference>
<evidence type="ECO:0000256" key="1">
    <source>
        <dbReference type="ARBA" id="ARBA00022801"/>
    </source>
</evidence>
<dbReference type="GO" id="GO:0004386">
    <property type="term" value="F:helicase activity"/>
    <property type="evidence" value="ECO:0007669"/>
    <property type="project" value="UniProtKB-KW"/>
</dbReference>
<dbReference type="Proteomes" id="UP000567246">
    <property type="component" value="Unassembled WGS sequence"/>
</dbReference>
<feature type="domain" description="Helicase ATP-binding" evidence="5">
    <location>
        <begin position="694"/>
        <end position="857"/>
    </location>
</feature>
<evidence type="ECO:0000259" key="6">
    <source>
        <dbReference type="PROSITE" id="PS51194"/>
    </source>
</evidence>
<dbReference type="SUPFAM" id="SSF52540">
    <property type="entry name" value="P-loop containing nucleoside triphosphate hydrolases"/>
    <property type="match status" value="2"/>
</dbReference>
<dbReference type="SMART" id="SM00490">
    <property type="entry name" value="HELICc"/>
    <property type="match status" value="1"/>
</dbReference>
<dbReference type="Gene3D" id="3.40.50.10810">
    <property type="entry name" value="Tandem AAA-ATPase domain"/>
    <property type="match status" value="1"/>
</dbReference>
<dbReference type="GO" id="GO:0005524">
    <property type="term" value="F:ATP binding"/>
    <property type="evidence" value="ECO:0007669"/>
    <property type="project" value="InterPro"/>
</dbReference>
<dbReference type="Pfam" id="PF00176">
    <property type="entry name" value="SNF2-rel_dom"/>
    <property type="match status" value="1"/>
</dbReference>
<evidence type="ECO:0000313" key="8">
    <source>
        <dbReference type="Proteomes" id="UP000567246"/>
    </source>
</evidence>
<dbReference type="EMBL" id="JACHMW010000001">
    <property type="protein sequence ID" value="MBB5849639.1"/>
    <property type="molecule type" value="Genomic_DNA"/>
</dbReference>
<dbReference type="InterPro" id="IPR027417">
    <property type="entry name" value="P-loop_NTPase"/>
</dbReference>
<dbReference type="GO" id="GO:0016787">
    <property type="term" value="F:hydrolase activity"/>
    <property type="evidence" value="ECO:0007669"/>
    <property type="project" value="UniProtKB-KW"/>
</dbReference>
<dbReference type="SMART" id="SM00487">
    <property type="entry name" value="DEXDc"/>
    <property type="match status" value="1"/>
</dbReference>
<keyword evidence="7" id="KW-0547">Nucleotide-binding</keyword>
<dbReference type="CDD" id="cd18793">
    <property type="entry name" value="SF2_C_SNF"/>
    <property type="match status" value="1"/>
</dbReference>
<proteinExistence type="predicted"/>
<evidence type="ECO:0000256" key="2">
    <source>
        <dbReference type="PROSITE-ProRule" id="PRU00325"/>
    </source>
</evidence>
<dbReference type="Gene3D" id="3.40.50.300">
    <property type="entry name" value="P-loop containing nucleotide triphosphate hydrolases"/>
    <property type="match status" value="1"/>
</dbReference>
<keyword evidence="2" id="KW-0862">Zinc</keyword>
<dbReference type="Pfam" id="PF00271">
    <property type="entry name" value="Helicase_C"/>
    <property type="match status" value="1"/>
</dbReference>
<reference evidence="7 8" key="1">
    <citation type="submission" date="2020-08" db="EMBL/GenBank/DDBJ databases">
        <title>Sequencing the genomes of 1000 actinobacteria strains.</title>
        <authorList>
            <person name="Klenk H.-P."/>
        </authorList>
    </citation>
    <scope>NUCLEOTIDE SEQUENCE [LARGE SCALE GENOMIC DNA]</scope>
    <source>
        <strain evidence="7 8">DSM 17945</strain>
    </source>
</reference>
<feature type="domain" description="SWIM-type" evidence="4">
    <location>
        <begin position="63"/>
        <end position="111"/>
    </location>
</feature>
<evidence type="ECO:0000259" key="4">
    <source>
        <dbReference type="PROSITE" id="PS50966"/>
    </source>
</evidence>
<dbReference type="InterPro" id="IPR014001">
    <property type="entry name" value="Helicase_ATP-bd"/>
</dbReference>
<keyword evidence="7" id="KW-0067">ATP-binding</keyword>
<feature type="domain" description="Helicase C-terminal" evidence="6">
    <location>
        <begin position="982"/>
        <end position="1126"/>
    </location>
</feature>
<dbReference type="InterPro" id="IPR007527">
    <property type="entry name" value="Znf_SWIM"/>
</dbReference>